<name>A0A2B4R9U2_STYPI</name>
<evidence type="ECO:0000313" key="9">
    <source>
        <dbReference type="EMBL" id="PFX13137.1"/>
    </source>
</evidence>
<evidence type="ECO:0000259" key="8">
    <source>
        <dbReference type="PROSITE" id="PS51550"/>
    </source>
</evidence>
<comment type="caution">
    <text evidence="9">The sequence shown here is derived from an EMBL/GenBank/DDBJ whole genome shotgun (WGS) entry which is preliminary data.</text>
</comment>
<feature type="domain" description="Protein kinase" evidence="7">
    <location>
        <begin position="96"/>
        <end position="433"/>
    </location>
</feature>
<feature type="transmembrane region" description="Helical" evidence="6">
    <location>
        <begin position="338"/>
        <end position="362"/>
    </location>
</feature>
<dbReference type="InterPro" id="IPR001090">
    <property type="entry name" value="Ephrin_rcpt_lig-bd_dom"/>
</dbReference>
<feature type="binding site" evidence="5">
    <location>
        <position position="1074"/>
    </location>
    <ligand>
        <name>ATP</name>
        <dbReference type="ChEBI" id="CHEBI:30616"/>
    </ligand>
</feature>
<keyword evidence="5" id="KW-0547">Nucleotide-binding</keyword>
<protein>
    <submittedName>
        <fullName evidence="9">Proto-oncogene tyrosine-protein kinase receptor Ret</fullName>
    </submittedName>
</protein>
<evidence type="ECO:0000256" key="2">
    <source>
        <dbReference type="ARBA" id="ARBA00023137"/>
    </source>
</evidence>
<dbReference type="PROSITE" id="PS00107">
    <property type="entry name" value="PROTEIN_KINASE_ATP"/>
    <property type="match status" value="1"/>
</dbReference>
<dbReference type="SUPFAM" id="SSF49785">
    <property type="entry name" value="Galactose-binding domain-like"/>
    <property type="match status" value="1"/>
</dbReference>
<dbReference type="SMART" id="SM00219">
    <property type="entry name" value="TyrKc"/>
    <property type="match status" value="2"/>
</dbReference>
<keyword evidence="9" id="KW-0418">Kinase</keyword>
<proteinExistence type="predicted"/>
<dbReference type="GO" id="GO:0005524">
    <property type="term" value="F:ATP binding"/>
    <property type="evidence" value="ECO:0007669"/>
    <property type="project" value="UniProtKB-UniRule"/>
</dbReference>
<dbReference type="InterPro" id="IPR017441">
    <property type="entry name" value="Protein_kinase_ATP_BS"/>
</dbReference>
<dbReference type="PANTHER" id="PTHR24416">
    <property type="entry name" value="TYROSINE-PROTEIN KINASE RECEPTOR"/>
    <property type="match status" value="1"/>
</dbReference>
<evidence type="ECO:0000256" key="4">
    <source>
        <dbReference type="ARBA" id="ARBA00051243"/>
    </source>
</evidence>
<evidence type="ECO:0000256" key="1">
    <source>
        <dbReference type="ARBA" id="ARBA00004479"/>
    </source>
</evidence>
<dbReference type="Gene3D" id="2.10.50.10">
    <property type="entry name" value="Tumor Necrosis Factor Receptor, subunit A, domain 2"/>
    <property type="match status" value="1"/>
</dbReference>
<dbReference type="SMART" id="SM01411">
    <property type="entry name" value="Ephrin_rec_like"/>
    <property type="match status" value="1"/>
</dbReference>
<dbReference type="InterPro" id="IPR008266">
    <property type="entry name" value="Tyr_kinase_AS"/>
</dbReference>
<dbReference type="Gene3D" id="1.10.510.10">
    <property type="entry name" value="Transferase(Phosphotransferase) domain 1"/>
    <property type="match status" value="2"/>
</dbReference>
<keyword evidence="2" id="KW-0829">Tyrosine-protein kinase</keyword>
<dbReference type="InterPro" id="IPR008979">
    <property type="entry name" value="Galactose-bd-like_sf"/>
</dbReference>
<dbReference type="InterPro" id="IPR009030">
    <property type="entry name" value="Growth_fac_rcpt_cys_sf"/>
</dbReference>
<dbReference type="InterPro" id="IPR020635">
    <property type="entry name" value="Tyr_kinase_cat_dom"/>
</dbReference>
<feature type="transmembrane region" description="Helical" evidence="6">
    <location>
        <begin position="12"/>
        <end position="36"/>
    </location>
</feature>
<evidence type="ECO:0000256" key="5">
    <source>
        <dbReference type="PROSITE-ProRule" id="PRU10141"/>
    </source>
</evidence>
<dbReference type="Gene3D" id="2.60.40.1770">
    <property type="entry name" value="ephrin a2 ectodomain"/>
    <property type="match status" value="1"/>
</dbReference>
<dbReference type="Proteomes" id="UP000225706">
    <property type="component" value="Unassembled WGS sequence"/>
</dbReference>
<dbReference type="PANTHER" id="PTHR24416:SF621">
    <property type="entry name" value="TYROSINE KINASE RECEPTOR CAD96CA"/>
    <property type="match status" value="1"/>
</dbReference>
<keyword evidence="3 9" id="KW-0675">Receptor</keyword>
<dbReference type="PROSITE" id="PS00109">
    <property type="entry name" value="PROTEIN_KINASE_TYR"/>
    <property type="match status" value="2"/>
</dbReference>
<organism evidence="9 10">
    <name type="scientific">Stylophora pistillata</name>
    <name type="common">Smooth cauliflower coral</name>
    <dbReference type="NCBI Taxonomy" id="50429"/>
    <lineage>
        <taxon>Eukaryota</taxon>
        <taxon>Metazoa</taxon>
        <taxon>Cnidaria</taxon>
        <taxon>Anthozoa</taxon>
        <taxon>Hexacorallia</taxon>
        <taxon>Scleractinia</taxon>
        <taxon>Astrocoeniina</taxon>
        <taxon>Pocilloporidae</taxon>
        <taxon>Stylophora</taxon>
    </lineage>
</organism>
<feature type="domain" description="Protein kinase" evidence="7">
    <location>
        <begin position="1040"/>
        <end position="1282"/>
    </location>
</feature>
<dbReference type="PROSITE" id="PS50011">
    <property type="entry name" value="PROTEIN_KINASE_DOM"/>
    <property type="match status" value="2"/>
</dbReference>
<keyword evidence="6" id="KW-0812">Transmembrane</keyword>
<keyword evidence="6" id="KW-1133">Transmembrane helix</keyword>
<dbReference type="CDD" id="cd00192">
    <property type="entry name" value="PTKc"/>
    <property type="match status" value="1"/>
</dbReference>
<dbReference type="GO" id="GO:0043235">
    <property type="term" value="C:receptor complex"/>
    <property type="evidence" value="ECO:0007669"/>
    <property type="project" value="TreeGrafter"/>
</dbReference>
<evidence type="ECO:0000256" key="3">
    <source>
        <dbReference type="ARBA" id="ARBA00023170"/>
    </source>
</evidence>
<evidence type="ECO:0000313" key="10">
    <source>
        <dbReference type="Proteomes" id="UP000225706"/>
    </source>
</evidence>
<dbReference type="PRINTS" id="PR00109">
    <property type="entry name" value="TYRKINASE"/>
</dbReference>
<reference evidence="10" key="1">
    <citation type="journal article" date="2017" name="bioRxiv">
        <title>Comparative analysis of the genomes of Stylophora pistillata and Acropora digitifera provides evidence for extensive differences between species of corals.</title>
        <authorList>
            <person name="Voolstra C.R."/>
            <person name="Li Y."/>
            <person name="Liew Y.J."/>
            <person name="Baumgarten S."/>
            <person name="Zoccola D."/>
            <person name="Flot J.-F."/>
            <person name="Tambutte S."/>
            <person name="Allemand D."/>
            <person name="Aranda M."/>
        </authorList>
    </citation>
    <scope>NUCLEOTIDE SEQUENCE [LARGE SCALE GENOMIC DNA]</scope>
</reference>
<dbReference type="Gene3D" id="2.60.120.260">
    <property type="entry name" value="Galactose-binding domain-like"/>
    <property type="match status" value="1"/>
</dbReference>
<dbReference type="SUPFAM" id="SSF57184">
    <property type="entry name" value="Growth factor receptor domain"/>
    <property type="match status" value="1"/>
</dbReference>
<evidence type="ECO:0000259" key="7">
    <source>
        <dbReference type="PROSITE" id="PS50011"/>
    </source>
</evidence>
<feature type="transmembrane region" description="Helical" evidence="6">
    <location>
        <begin position="923"/>
        <end position="948"/>
    </location>
</feature>
<dbReference type="PROSITE" id="PS51550">
    <property type="entry name" value="EPH_LBD"/>
    <property type="match status" value="1"/>
</dbReference>
<dbReference type="SUPFAM" id="SSF56112">
    <property type="entry name" value="Protein kinase-like (PK-like)"/>
    <property type="match status" value="2"/>
</dbReference>
<accession>A0A2B4R9U2</accession>
<dbReference type="EMBL" id="LSMT01001060">
    <property type="protein sequence ID" value="PFX13137.1"/>
    <property type="molecule type" value="Genomic_DNA"/>
</dbReference>
<dbReference type="InterPro" id="IPR050122">
    <property type="entry name" value="RTK"/>
</dbReference>
<comment type="subcellular location">
    <subcellularLocation>
        <location evidence="1">Membrane</location>
        <topology evidence="1">Single-pass type I membrane protein</topology>
    </subcellularLocation>
</comment>
<dbReference type="InterPro" id="IPR001245">
    <property type="entry name" value="Ser-Thr/Tyr_kinase_cat_dom"/>
</dbReference>
<dbReference type="Pfam" id="PF01404">
    <property type="entry name" value="Ephrin_lbd"/>
    <property type="match status" value="1"/>
</dbReference>
<keyword evidence="2" id="KW-0808">Transferase</keyword>
<dbReference type="Gene3D" id="3.30.200.20">
    <property type="entry name" value="Phosphorylase Kinase, domain 1"/>
    <property type="match status" value="2"/>
</dbReference>
<keyword evidence="5" id="KW-0067">ATP-binding</keyword>
<dbReference type="OrthoDB" id="5990031at2759"/>
<dbReference type="STRING" id="50429.A0A2B4R9U2"/>
<keyword evidence="10" id="KW-1185">Reference proteome</keyword>
<dbReference type="GO" id="GO:0007169">
    <property type="term" value="P:cell surface receptor protein tyrosine kinase signaling pathway"/>
    <property type="evidence" value="ECO:0007669"/>
    <property type="project" value="TreeGrafter"/>
</dbReference>
<dbReference type="SMART" id="SM00615">
    <property type="entry name" value="EPH_lbd"/>
    <property type="match status" value="1"/>
</dbReference>
<dbReference type="Pfam" id="PF07714">
    <property type="entry name" value="PK_Tyr_Ser-Thr"/>
    <property type="match status" value="2"/>
</dbReference>
<evidence type="ECO:0000256" key="6">
    <source>
        <dbReference type="SAM" id="Phobius"/>
    </source>
</evidence>
<feature type="domain" description="Eph LBD" evidence="8">
    <location>
        <begin position="430"/>
        <end position="655"/>
    </location>
</feature>
<keyword evidence="6" id="KW-0472">Membrane</keyword>
<dbReference type="GO" id="GO:0004714">
    <property type="term" value="F:transmembrane receptor protein tyrosine kinase activity"/>
    <property type="evidence" value="ECO:0007669"/>
    <property type="project" value="UniProtKB-EC"/>
</dbReference>
<comment type="catalytic activity">
    <reaction evidence="4">
        <text>L-tyrosyl-[protein] + ATP = O-phospho-L-tyrosyl-[protein] + ADP + H(+)</text>
        <dbReference type="Rhea" id="RHEA:10596"/>
        <dbReference type="Rhea" id="RHEA-COMP:10136"/>
        <dbReference type="Rhea" id="RHEA-COMP:20101"/>
        <dbReference type="ChEBI" id="CHEBI:15378"/>
        <dbReference type="ChEBI" id="CHEBI:30616"/>
        <dbReference type="ChEBI" id="CHEBI:46858"/>
        <dbReference type="ChEBI" id="CHEBI:61978"/>
        <dbReference type="ChEBI" id="CHEBI:456216"/>
        <dbReference type="EC" id="2.7.10.1"/>
    </reaction>
</comment>
<dbReference type="InterPro" id="IPR000719">
    <property type="entry name" value="Prot_kinase_dom"/>
</dbReference>
<dbReference type="GO" id="GO:0005886">
    <property type="term" value="C:plasma membrane"/>
    <property type="evidence" value="ECO:0007669"/>
    <property type="project" value="TreeGrafter"/>
</dbReference>
<sequence length="1282" mass="144462">MVVSPGSSTDWTIVGAALGSVAALSIAVGIFLVFVWRSRSRRNNKSNGKAKRDHSEAVVYYYVSSLKKTELEMTDPSQSQQYMTLDERARHTKPVREYASQSTDTILGDSYRARDHRKDHCIQVNMASLADASALEKKDLLSELDLMKQLDPHPHVIKLLGCVTNSGSLMVLIEYVPYGDLLGYLRRSRGLNDTYYKDLDIKPQTNLTPRQLMKFAWQVGDGMSYLSSIPIIHRDLAARNVLVGEGETWKVTDFGMARDVLEDNIYQRKSKGRLPVKWTAIEALLYGKYSTKSDVKDDYAKLVLLLFVLMSEMSYASNNDTEVWHHGLNRRVSGRGKLLIYLLIQLLYRVAILIAFQIRLVSEKKLKGMQRREYRDPQAKIFKLWHEFDDNERSVKRLVKASSHLKGRTESMTYCWKGDPDLRPSFESLRNILKEMERQRKEKQWQGKPKTPEIAKKHNRNTINLPCLNKNKVQVQVHFLVDQETLSEEPGSDLWYWSIFKGSEEGAGWSHPSTASPTYKVCDINNQDQEPKNWLITDYINIKDATRLDIVVIYTLRNCPLTYVGPFCRTNFTLYSYHTDHILDSVPHPVRVNFHKETVITPDTLLAPDKLTTDTFYGSIVTKAKGIYLALLDQGACLTIRKFVVRYRFCSETVVAPFDRFPGTVAPATDLNLIKQEGECGDPNSRNVNNRKSIGVCLSNGEWNITASVCLCDYAYELTNGSSDSFACRECQKGFYKDSVGNEKCKPCPANSVSNTDRTGCICNEGYYRSPSVTDCKVFARNVMNITMVLTRKSCTDGEYDQSSLLMRLQEVVLDELFVLLFSPSFLFFLKMEEAFAGRFAGFRGAPLKNSIRCGSVTVDLALIFNSTTKDQDVITVLRNASNDGKLGDFTVSAINRNRMRVDFEVGTTEGGTVTPPGGATGIFTGAVIGSTATVLFGGIFVFFVWMLRERCSKDSNVLGTGIGERKKGETTEDIGIVGTGIEMAEPSQSQQYMALDERNRSSSIIDAERANLPQPSGPVNEYASLYSTPRCWEIPAELVTIKKVVGKGAFGQVAKAKVRGLLGRPTTTLVAVKMLKDQARESDRKDLLTELQLMKELDAHPHVIKLLGCVTKSGPLMVLIEYVPYGDLLGYLRKSRGLNDTYFQDPDIKPTTNLTSKQLMKFAWQVADGMSYLSSIPIIHRDLAARNVLVGEGETCKVTDFGMARDVQEDNIYQMKSKVPKVGVEIKYDVMTDCWKDDPDLRPSFEKLKTKLKEMEDQHKGLINLNNYDDRLYVNVDELAV</sequence>
<dbReference type="InterPro" id="IPR011009">
    <property type="entry name" value="Kinase-like_dom_sf"/>
</dbReference>
<gene>
    <name evidence="9" type="primary">Ret</name>
    <name evidence="9" type="ORF">AWC38_SpisGene22806</name>
</gene>